<name>A0A3S0PAB6_9BACI</name>
<accession>A0A3S0PAB6</accession>
<dbReference type="InterPro" id="IPR028081">
    <property type="entry name" value="Leu-bd"/>
</dbReference>
<sequence length="408" mass="42962">MKFKKSVGLLLSGVLSMGILAACSSDSGSSSSSTGTTPTSTEPAAEGSKVIKIATQSPLSGGSAIIGEAIKLGAQMKLEEEKAKFEELGYTLQLEPYDDQADPKKGVSNANLIGADEQIYGVIGHYNSGVAIPSSEVYEKYNIAMVSPANTAVEVTERGLKTVNRIVGRDDFQGPAGAEYAVNELGAKKIFVIQDKTAYGTGLAEAFIKAAEETGAEIVGNEGITIGEKDFNGVINQVLNKKPDLVFFGGLYAEGGIIIKQARDKGIDVPFMGGDGMDSSGLVDIAGEAVKNTYITSVAGDSTATESGKKFMEDYKAKFNKDPEGFSVYGYDSMGVFLTGLEAAITANNGELPGKDKVAEAVRAVKDYKGALTDVSFDEKGDNINAKIFLYKFEEASYPPVQVGEVSQ</sequence>
<evidence type="ECO:0000313" key="9">
    <source>
        <dbReference type="Proteomes" id="UP000287910"/>
    </source>
</evidence>
<feature type="domain" description="Leucine-binding protein" evidence="7">
    <location>
        <begin position="51"/>
        <end position="394"/>
    </location>
</feature>
<gene>
    <name evidence="8" type="ORF">EK386_00265</name>
</gene>
<feature type="signal peptide" evidence="6">
    <location>
        <begin position="1"/>
        <end position="21"/>
    </location>
</feature>
<evidence type="ECO:0000259" key="7">
    <source>
        <dbReference type="Pfam" id="PF13458"/>
    </source>
</evidence>
<keyword evidence="2" id="KW-0813">Transport</keyword>
<dbReference type="GO" id="GO:0006865">
    <property type="term" value="P:amino acid transport"/>
    <property type="evidence" value="ECO:0007669"/>
    <property type="project" value="UniProtKB-KW"/>
</dbReference>
<comment type="caution">
    <text evidence="8">The sequence shown here is derived from an EMBL/GenBank/DDBJ whole genome shotgun (WGS) entry which is preliminary data.</text>
</comment>
<evidence type="ECO:0000256" key="2">
    <source>
        <dbReference type="ARBA" id="ARBA00022448"/>
    </source>
</evidence>
<dbReference type="CDD" id="cd06342">
    <property type="entry name" value="PBP1_ABC_LIVBP-like"/>
    <property type="match status" value="1"/>
</dbReference>
<dbReference type="PRINTS" id="PR00337">
    <property type="entry name" value="LEUILEVALBP"/>
</dbReference>
<organism evidence="8 9">
    <name type="scientific">Lysinibacillus antri</name>
    <dbReference type="NCBI Taxonomy" id="2498145"/>
    <lineage>
        <taxon>Bacteria</taxon>
        <taxon>Bacillati</taxon>
        <taxon>Bacillota</taxon>
        <taxon>Bacilli</taxon>
        <taxon>Bacillales</taxon>
        <taxon>Bacillaceae</taxon>
        <taxon>Lysinibacillus</taxon>
    </lineage>
</organism>
<evidence type="ECO:0000313" key="8">
    <source>
        <dbReference type="EMBL" id="RUL56890.1"/>
    </source>
</evidence>
<comment type="similarity">
    <text evidence="1">Belongs to the leucine-binding protein family.</text>
</comment>
<evidence type="ECO:0000256" key="3">
    <source>
        <dbReference type="ARBA" id="ARBA00022729"/>
    </source>
</evidence>
<dbReference type="RefSeq" id="WP_126657006.1">
    <property type="nucleotide sequence ID" value="NZ_RYYR01000001.1"/>
</dbReference>
<dbReference type="SUPFAM" id="SSF53822">
    <property type="entry name" value="Periplasmic binding protein-like I"/>
    <property type="match status" value="1"/>
</dbReference>
<dbReference type="EMBL" id="RYYR01000001">
    <property type="protein sequence ID" value="RUL56890.1"/>
    <property type="molecule type" value="Genomic_DNA"/>
</dbReference>
<dbReference type="PROSITE" id="PS51257">
    <property type="entry name" value="PROKAR_LIPOPROTEIN"/>
    <property type="match status" value="1"/>
</dbReference>
<keyword evidence="4" id="KW-0029">Amino-acid transport</keyword>
<keyword evidence="3 6" id="KW-0732">Signal</keyword>
<dbReference type="Proteomes" id="UP000287910">
    <property type="component" value="Unassembled WGS sequence"/>
</dbReference>
<evidence type="ECO:0000256" key="4">
    <source>
        <dbReference type="ARBA" id="ARBA00022970"/>
    </source>
</evidence>
<dbReference type="PANTHER" id="PTHR47151">
    <property type="entry name" value="LEU/ILE/VAL-BINDING ABC TRANSPORTER SUBUNIT"/>
    <property type="match status" value="1"/>
</dbReference>
<proteinExistence type="inferred from homology"/>
<dbReference type="Gene3D" id="3.40.50.2300">
    <property type="match status" value="2"/>
</dbReference>
<dbReference type="PANTHER" id="PTHR47151:SF2">
    <property type="entry name" value="AMINO ACID BINDING PROTEIN"/>
    <property type="match status" value="1"/>
</dbReference>
<feature type="compositionally biased region" description="Low complexity" evidence="5">
    <location>
        <begin position="25"/>
        <end position="41"/>
    </location>
</feature>
<dbReference type="AlphaFoldDB" id="A0A3S0PAB6"/>
<protein>
    <submittedName>
        <fullName evidence="8">Branched-chain amino acid ABC transporter substrate-binding protein</fullName>
    </submittedName>
</protein>
<dbReference type="InterPro" id="IPR028082">
    <property type="entry name" value="Peripla_BP_I"/>
</dbReference>
<dbReference type="InterPro" id="IPR000709">
    <property type="entry name" value="Leu_Ile_Val-bd"/>
</dbReference>
<feature type="chain" id="PRO_5039566905" evidence="6">
    <location>
        <begin position="22"/>
        <end position="408"/>
    </location>
</feature>
<reference evidence="8 9" key="1">
    <citation type="submission" date="2018-12" db="EMBL/GenBank/DDBJ databases">
        <title>Lysinibacillus antri sp. nov., isolated from a cave soil.</title>
        <authorList>
            <person name="Narsing Rao M.P."/>
            <person name="Zhang H."/>
            <person name="Dong Z.-Y."/>
            <person name="Niu X.-K."/>
            <person name="Zhang K."/>
            <person name="Fang B.-Z."/>
            <person name="Kang Y.-Q."/>
            <person name="Xiao M."/>
            <person name="Li W.-J."/>
        </authorList>
    </citation>
    <scope>NUCLEOTIDE SEQUENCE [LARGE SCALE GENOMIC DNA]</scope>
    <source>
        <strain evidence="8 9">SYSU K30002</strain>
    </source>
</reference>
<dbReference type="Pfam" id="PF13458">
    <property type="entry name" value="Peripla_BP_6"/>
    <property type="match status" value="1"/>
</dbReference>
<evidence type="ECO:0000256" key="1">
    <source>
        <dbReference type="ARBA" id="ARBA00010062"/>
    </source>
</evidence>
<keyword evidence="9" id="KW-1185">Reference proteome</keyword>
<evidence type="ECO:0000256" key="5">
    <source>
        <dbReference type="SAM" id="MobiDB-lite"/>
    </source>
</evidence>
<evidence type="ECO:0000256" key="6">
    <source>
        <dbReference type="SAM" id="SignalP"/>
    </source>
</evidence>
<feature type="region of interest" description="Disordered" evidence="5">
    <location>
        <begin position="25"/>
        <end position="48"/>
    </location>
</feature>